<dbReference type="InterPro" id="IPR029045">
    <property type="entry name" value="ClpP/crotonase-like_dom_sf"/>
</dbReference>
<feature type="region of interest" description="Disordered" evidence="3">
    <location>
        <begin position="251"/>
        <end position="275"/>
    </location>
</feature>
<proteinExistence type="predicted"/>
<name>A0A6G1JQX4_9PLEO</name>
<evidence type="ECO:0000256" key="1">
    <source>
        <dbReference type="ARBA" id="ARBA00004685"/>
    </source>
</evidence>
<feature type="compositionally biased region" description="Polar residues" evidence="3">
    <location>
        <begin position="265"/>
        <end position="275"/>
    </location>
</feature>
<dbReference type="GO" id="GO:0006635">
    <property type="term" value="P:fatty acid beta-oxidation"/>
    <property type="evidence" value="ECO:0007669"/>
    <property type="project" value="TreeGrafter"/>
</dbReference>
<organism evidence="4 5">
    <name type="scientific">Pleomassaria siparia CBS 279.74</name>
    <dbReference type="NCBI Taxonomy" id="1314801"/>
    <lineage>
        <taxon>Eukaryota</taxon>
        <taxon>Fungi</taxon>
        <taxon>Dikarya</taxon>
        <taxon>Ascomycota</taxon>
        <taxon>Pezizomycotina</taxon>
        <taxon>Dothideomycetes</taxon>
        <taxon>Pleosporomycetidae</taxon>
        <taxon>Pleosporales</taxon>
        <taxon>Pleomassariaceae</taxon>
        <taxon>Pleomassaria</taxon>
    </lineage>
</organism>
<dbReference type="Pfam" id="PF00378">
    <property type="entry name" value="ECH_1"/>
    <property type="match status" value="1"/>
</dbReference>
<keyword evidence="5" id="KW-1185">Reference proteome</keyword>
<evidence type="ECO:0000313" key="4">
    <source>
        <dbReference type="EMBL" id="KAF2703006.1"/>
    </source>
</evidence>
<evidence type="ECO:0000256" key="2">
    <source>
        <dbReference type="ARBA" id="ARBA00023026"/>
    </source>
</evidence>
<accession>A0A6G1JQX4</accession>
<dbReference type="SUPFAM" id="SSF52096">
    <property type="entry name" value="ClpP/crotonase"/>
    <property type="match status" value="1"/>
</dbReference>
<dbReference type="Proteomes" id="UP000799428">
    <property type="component" value="Unassembled WGS sequence"/>
</dbReference>
<dbReference type="PANTHER" id="PTHR11941:SF75">
    <property type="entry name" value="ENOYL-COA HYDRATASE_ISOMERASE FAMILY PROTEIN"/>
    <property type="match status" value="1"/>
</dbReference>
<protein>
    <submittedName>
        <fullName evidence="4">ClpP/crotonase</fullName>
    </submittedName>
</protein>
<dbReference type="InterPro" id="IPR001753">
    <property type="entry name" value="Enoyl-CoA_hydra/iso"/>
</dbReference>
<dbReference type="EMBL" id="MU005790">
    <property type="protein sequence ID" value="KAF2703006.1"/>
    <property type="molecule type" value="Genomic_DNA"/>
</dbReference>
<gene>
    <name evidence="4" type="ORF">K504DRAFT_444526</name>
</gene>
<dbReference type="GO" id="GO:0004165">
    <property type="term" value="F:delta(3)-delta(2)-enoyl-CoA isomerase activity"/>
    <property type="evidence" value="ECO:0007669"/>
    <property type="project" value="TreeGrafter"/>
</dbReference>
<evidence type="ECO:0000313" key="5">
    <source>
        <dbReference type="Proteomes" id="UP000799428"/>
    </source>
</evidence>
<dbReference type="CDD" id="cd06558">
    <property type="entry name" value="crotonase-like"/>
    <property type="match status" value="1"/>
</dbReference>
<dbReference type="PANTHER" id="PTHR11941">
    <property type="entry name" value="ENOYL-COA HYDRATASE-RELATED"/>
    <property type="match status" value="1"/>
</dbReference>
<reference evidence="4" key="1">
    <citation type="journal article" date="2020" name="Stud. Mycol.">
        <title>101 Dothideomycetes genomes: a test case for predicting lifestyles and emergence of pathogens.</title>
        <authorList>
            <person name="Haridas S."/>
            <person name="Albert R."/>
            <person name="Binder M."/>
            <person name="Bloem J."/>
            <person name="Labutti K."/>
            <person name="Salamov A."/>
            <person name="Andreopoulos B."/>
            <person name="Baker S."/>
            <person name="Barry K."/>
            <person name="Bills G."/>
            <person name="Bluhm B."/>
            <person name="Cannon C."/>
            <person name="Castanera R."/>
            <person name="Culley D."/>
            <person name="Daum C."/>
            <person name="Ezra D."/>
            <person name="Gonzalez J."/>
            <person name="Henrissat B."/>
            <person name="Kuo A."/>
            <person name="Liang C."/>
            <person name="Lipzen A."/>
            <person name="Lutzoni F."/>
            <person name="Magnuson J."/>
            <person name="Mondo S."/>
            <person name="Nolan M."/>
            <person name="Ohm R."/>
            <person name="Pangilinan J."/>
            <person name="Park H.-J."/>
            <person name="Ramirez L."/>
            <person name="Alfaro M."/>
            <person name="Sun H."/>
            <person name="Tritt A."/>
            <person name="Yoshinaga Y."/>
            <person name="Zwiers L.-H."/>
            <person name="Turgeon B."/>
            <person name="Goodwin S."/>
            <person name="Spatafora J."/>
            <person name="Crous P."/>
            <person name="Grigoriev I."/>
        </authorList>
    </citation>
    <scope>NUCLEOTIDE SEQUENCE</scope>
    <source>
        <strain evidence="4">CBS 279.74</strain>
    </source>
</reference>
<dbReference type="AlphaFoldDB" id="A0A6G1JQX4"/>
<dbReference type="Gene3D" id="3.90.226.10">
    <property type="entry name" value="2-enoyl-CoA Hydratase, Chain A, domain 1"/>
    <property type="match status" value="1"/>
</dbReference>
<dbReference type="OrthoDB" id="1696280at2759"/>
<evidence type="ECO:0000256" key="3">
    <source>
        <dbReference type="SAM" id="MobiDB-lite"/>
    </source>
</evidence>
<dbReference type="GO" id="GO:0005777">
    <property type="term" value="C:peroxisome"/>
    <property type="evidence" value="ECO:0007669"/>
    <property type="project" value="TreeGrafter"/>
</dbReference>
<keyword evidence="2" id="KW-0843">Virulence</keyword>
<comment type="pathway">
    <text evidence="1">Mycotoxin biosynthesis.</text>
</comment>
<sequence length="275" mass="30518">MAAEQLFEVPILSDGASSKPTGTILCTSPAPLVYLLTFTCPPDNRLTTSFCHALNLALDIVEFSYPPGVLITTSGIAKFYSNGLDLEHAQTTPGFWENSLYKVFARLGTYPMPTIALLNGHAFAGGLMVSMYHDYRIFNPSKGFLCLNELEFGVPLSPAMSTVFKQKCRPDTYRSLVLEARRFPGKDALAAGIVDELGGLDEALKFIAQRKLTLMGKTGVYGTMKKEMFRESLAFIEGHQAEEKRIEAMKEKEKERVKQGKSRVQEWNSKSKAKL</sequence>